<dbReference type="Proteomes" id="UP000807353">
    <property type="component" value="Unassembled WGS sequence"/>
</dbReference>
<dbReference type="OrthoDB" id="3040568at2759"/>
<evidence type="ECO:0000259" key="1">
    <source>
        <dbReference type="Pfam" id="PF17667"/>
    </source>
</evidence>
<protein>
    <recommendedName>
        <fullName evidence="1">Fungal-type protein kinase domain-containing protein</fullName>
    </recommendedName>
</protein>
<dbReference type="InterPro" id="IPR040976">
    <property type="entry name" value="Pkinase_fungal"/>
</dbReference>
<accession>A0A9P5XV87</accession>
<comment type="caution">
    <text evidence="2">The sequence shown here is derived from an EMBL/GenBank/DDBJ whole genome shotgun (WGS) entry which is preliminary data.</text>
</comment>
<evidence type="ECO:0000313" key="3">
    <source>
        <dbReference type="Proteomes" id="UP000807353"/>
    </source>
</evidence>
<sequence length="127" mass="14331">MNNVMLYTPNPKTTTEGHKMCCRIIIDFDYASKINTSRHESVQGTYRGQTGMAPHMALAILTSNGKDMIHTLQHDLESLVYVLLNLFTICTGPGNVWCNFQDGLSVPMLEWFNEEASYQRIACIKQG</sequence>
<name>A0A9P5XV87_9AGAR</name>
<reference evidence="2" key="1">
    <citation type="submission" date="2020-11" db="EMBL/GenBank/DDBJ databases">
        <authorList>
            <consortium name="DOE Joint Genome Institute"/>
            <person name="Ahrendt S."/>
            <person name="Riley R."/>
            <person name="Andreopoulos W."/>
            <person name="Labutti K."/>
            <person name="Pangilinan J."/>
            <person name="Ruiz-Duenas F.J."/>
            <person name="Barrasa J.M."/>
            <person name="Sanchez-Garcia M."/>
            <person name="Camarero S."/>
            <person name="Miyauchi S."/>
            <person name="Serrano A."/>
            <person name="Linde D."/>
            <person name="Babiker R."/>
            <person name="Drula E."/>
            <person name="Ayuso-Fernandez I."/>
            <person name="Pacheco R."/>
            <person name="Padilla G."/>
            <person name="Ferreira P."/>
            <person name="Barriuso J."/>
            <person name="Kellner H."/>
            <person name="Castanera R."/>
            <person name="Alfaro M."/>
            <person name="Ramirez L."/>
            <person name="Pisabarro A.G."/>
            <person name="Kuo A."/>
            <person name="Tritt A."/>
            <person name="Lipzen A."/>
            <person name="He G."/>
            <person name="Yan M."/>
            <person name="Ng V."/>
            <person name="Cullen D."/>
            <person name="Martin F."/>
            <person name="Rosso M.-N."/>
            <person name="Henrissat B."/>
            <person name="Hibbett D."/>
            <person name="Martinez A.T."/>
            <person name="Grigoriev I.V."/>
        </authorList>
    </citation>
    <scope>NUCLEOTIDE SEQUENCE</scope>
    <source>
        <strain evidence="2">CBS 247.69</strain>
    </source>
</reference>
<feature type="domain" description="Fungal-type protein kinase" evidence="1">
    <location>
        <begin position="2"/>
        <end position="85"/>
    </location>
</feature>
<evidence type="ECO:0000313" key="2">
    <source>
        <dbReference type="EMBL" id="KAF9456106.1"/>
    </source>
</evidence>
<dbReference type="AlphaFoldDB" id="A0A9P5XV87"/>
<keyword evidence="3" id="KW-1185">Reference proteome</keyword>
<gene>
    <name evidence="2" type="ORF">BDZ94DRAFT_453133</name>
</gene>
<organism evidence="2 3">
    <name type="scientific">Collybia nuda</name>
    <dbReference type="NCBI Taxonomy" id="64659"/>
    <lineage>
        <taxon>Eukaryota</taxon>
        <taxon>Fungi</taxon>
        <taxon>Dikarya</taxon>
        <taxon>Basidiomycota</taxon>
        <taxon>Agaricomycotina</taxon>
        <taxon>Agaricomycetes</taxon>
        <taxon>Agaricomycetidae</taxon>
        <taxon>Agaricales</taxon>
        <taxon>Tricholomatineae</taxon>
        <taxon>Clitocybaceae</taxon>
        <taxon>Collybia</taxon>
    </lineage>
</organism>
<dbReference type="Pfam" id="PF17667">
    <property type="entry name" value="Pkinase_fungal"/>
    <property type="match status" value="1"/>
</dbReference>
<proteinExistence type="predicted"/>
<dbReference type="EMBL" id="MU150460">
    <property type="protein sequence ID" value="KAF9456106.1"/>
    <property type="molecule type" value="Genomic_DNA"/>
</dbReference>